<gene>
    <name evidence="1" type="ORF">LCGC14_0758870</name>
</gene>
<accession>A0A0F9QLP2</accession>
<name>A0A0F9QLP2_9ZZZZ</name>
<protein>
    <submittedName>
        <fullName evidence="1">Uncharacterized protein</fullName>
    </submittedName>
</protein>
<evidence type="ECO:0000313" key="1">
    <source>
        <dbReference type="EMBL" id="KKN37907.1"/>
    </source>
</evidence>
<comment type="caution">
    <text evidence="1">The sequence shown here is derived from an EMBL/GenBank/DDBJ whole genome shotgun (WGS) entry which is preliminary data.</text>
</comment>
<sequence length="355" mass="39742">MSFLQSVVDANDDVAVGMPVGRDSIGDLAEYEINMEPGNLPDAAFALNLITKTGSVIRKYPIKTSDDTALSRWYFTKVAEGSLPEPVRKVAATFIKIACSAHGIGTTGVVEKWADPEVQDNAVKLAEIDASAPAPRTRLADDDYALITDTGVRKYPINTEKLVKTAAAYFRENWKQIEPSWRNQMADNITKKAADMEVEIAVNDAEFLEKYATGRYSNVLKVAISERKNALQNDDMATRTLDLLFEKRASMEPSRFAQSLETFDRMHGLNDYWDATIIDPYQATFGGIPIEKPIYVQGHAVYRDKIAALASDEKVLKMHFNPDFVAEFQKNPIENFQKLASPDQQLMLSLMREKE</sequence>
<proteinExistence type="predicted"/>
<dbReference type="AlphaFoldDB" id="A0A0F9QLP2"/>
<reference evidence="1" key="1">
    <citation type="journal article" date="2015" name="Nature">
        <title>Complex archaea that bridge the gap between prokaryotes and eukaryotes.</title>
        <authorList>
            <person name="Spang A."/>
            <person name="Saw J.H."/>
            <person name="Jorgensen S.L."/>
            <person name="Zaremba-Niedzwiedzka K."/>
            <person name="Martijn J."/>
            <person name="Lind A.E."/>
            <person name="van Eijk R."/>
            <person name="Schleper C."/>
            <person name="Guy L."/>
            <person name="Ettema T.J."/>
        </authorList>
    </citation>
    <scope>NUCLEOTIDE SEQUENCE</scope>
</reference>
<organism evidence="1">
    <name type="scientific">marine sediment metagenome</name>
    <dbReference type="NCBI Taxonomy" id="412755"/>
    <lineage>
        <taxon>unclassified sequences</taxon>
        <taxon>metagenomes</taxon>
        <taxon>ecological metagenomes</taxon>
    </lineage>
</organism>
<dbReference type="EMBL" id="LAZR01001863">
    <property type="protein sequence ID" value="KKN37907.1"/>
    <property type="molecule type" value="Genomic_DNA"/>
</dbReference>